<evidence type="ECO:0000313" key="2">
    <source>
        <dbReference type="Proteomes" id="UP001161757"/>
    </source>
</evidence>
<name>A0AAN6F508_EXODE</name>
<evidence type="ECO:0000313" key="1">
    <source>
        <dbReference type="EMBL" id="KAJ8995725.1"/>
    </source>
</evidence>
<comment type="caution">
    <text evidence="1">The sequence shown here is derived from an EMBL/GenBank/DDBJ whole genome shotgun (WGS) entry which is preliminary data.</text>
</comment>
<accession>A0AAN6F508</accession>
<gene>
    <name evidence="1" type="ORF">HRR80_000484</name>
</gene>
<organism evidence="1 2">
    <name type="scientific">Exophiala dermatitidis</name>
    <name type="common">Black yeast-like fungus</name>
    <name type="synonym">Wangiella dermatitidis</name>
    <dbReference type="NCBI Taxonomy" id="5970"/>
    <lineage>
        <taxon>Eukaryota</taxon>
        <taxon>Fungi</taxon>
        <taxon>Dikarya</taxon>
        <taxon>Ascomycota</taxon>
        <taxon>Pezizomycotina</taxon>
        <taxon>Eurotiomycetes</taxon>
        <taxon>Chaetothyriomycetidae</taxon>
        <taxon>Chaetothyriales</taxon>
        <taxon>Herpotrichiellaceae</taxon>
        <taxon>Exophiala</taxon>
    </lineage>
</organism>
<proteinExistence type="predicted"/>
<dbReference type="EMBL" id="JAJGCB010000001">
    <property type="protein sequence ID" value="KAJ8995725.1"/>
    <property type="molecule type" value="Genomic_DNA"/>
</dbReference>
<reference evidence="1" key="1">
    <citation type="submission" date="2023-01" db="EMBL/GenBank/DDBJ databases">
        <title>Exophiala dermititidis isolated from Cystic Fibrosis Patient.</title>
        <authorList>
            <person name="Kurbessoian T."/>
            <person name="Crocker A."/>
            <person name="Murante D."/>
            <person name="Hogan D.A."/>
            <person name="Stajich J.E."/>
        </authorList>
    </citation>
    <scope>NUCLEOTIDE SEQUENCE</scope>
    <source>
        <strain evidence="1">Ex8</strain>
    </source>
</reference>
<protein>
    <submittedName>
        <fullName evidence="1">Uncharacterized protein</fullName>
    </submittedName>
</protein>
<sequence>MTFPATDKYPKPRVFKSICVMANKIEHLAATLFGVHIESNAGLRYVFFPGGAKILPEPRLTLRGCLHREISPYFGMETYRAIAANPDFQEELKQGYDRTNCLWMVITGDASEAATFFLALAPREGTEVKNRLYG</sequence>
<dbReference type="AlphaFoldDB" id="A0AAN6F508"/>
<dbReference type="Proteomes" id="UP001161757">
    <property type="component" value="Unassembled WGS sequence"/>
</dbReference>